<evidence type="ECO:0000259" key="3">
    <source>
        <dbReference type="Pfam" id="PF07859"/>
    </source>
</evidence>
<protein>
    <submittedName>
        <fullName evidence="4">Alpha/beta hydrolase</fullName>
    </submittedName>
</protein>
<sequence length="309" mass="33848">MGLDPQAKFILEQMEAAGEPPMHEQTPEEARESADFSLLAGEPEEVEKVENRTIPGPGGNIPVRIYTPEGQGPFPALVFYHGGGWVIGDLDTVDVPCRLLANRSSCVVISVDYRLAPEYKFPAAADDAYAVAKWTVENGALIQVDGERVAVGGDSAGGNLAAVVSLMARDKNDISLAYQLLIYPVTNHSYDTRSYRENADGYLLTKDSMEWFWNHYLRNEEDGKNPYASPLLADDLSGLPPALVVTAGFDPLRDEGEAYAERLKEAGVSIEAKRYDGMIHGFFWMPGVLDQGKECIDKAASALKRAFEK</sequence>
<feature type="domain" description="Alpha/beta hydrolase fold-3" evidence="3">
    <location>
        <begin position="77"/>
        <end position="283"/>
    </location>
</feature>
<dbReference type="EMBL" id="CP095075">
    <property type="protein sequence ID" value="UOR13693.1"/>
    <property type="molecule type" value="Genomic_DNA"/>
</dbReference>
<dbReference type="PANTHER" id="PTHR48081:SF8">
    <property type="entry name" value="ALPHA_BETA HYDROLASE FOLD-3 DOMAIN-CONTAINING PROTEIN-RELATED"/>
    <property type="match status" value="1"/>
</dbReference>
<evidence type="ECO:0000313" key="4">
    <source>
        <dbReference type="EMBL" id="UOR13693.1"/>
    </source>
</evidence>
<dbReference type="InterPro" id="IPR013094">
    <property type="entry name" value="AB_hydrolase_3"/>
</dbReference>
<dbReference type="RefSeq" id="WP_245035445.1">
    <property type="nucleotide sequence ID" value="NZ_CP095075.1"/>
</dbReference>
<organism evidence="4 5">
    <name type="scientific">Halobacillus amylolyticus</name>
    <dbReference type="NCBI Taxonomy" id="2932259"/>
    <lineage>
        <taxon>Bacteria</taxon>
        <taxon>Bacillati</taxon>
        <taxon>Bacillota</taxon>
        <taxon>Bacilli</taxon>
        <taxon>Bacillales</taxon>
        <taxon>Bacillaceae</taxon>
        <taxon>Halobacillus</taxon>
    </lineage>
</organism>
<keyword evidence="5" id="KW-1185">Reference proteome</keyword>
<keyword evidence="1 4" id="KW-0378">Hydrolase</keyword>
<gene>
    <name evidence="4" type="ORF">MUO15_09755</name>
</gene>
<feature type="compositionally biased region" description="Basic and acidic residues" evidence="2">
    <location>
        <begin position="21"/>
        <end position="33"/>
    </location>
</feature>
<dbReference type="SUPFAM" id="SSF53474">
    <property type="entry name" value="alpha/beta-Hydrolases"/>
    <property type="match status" value="1"/>
</dbReference>
<dbReference type="Gene3D" id="3.40.50.1820">
    <property type="entry name" value="alpha/beta hydrolase"/>
    <property type="match status" value="1"/>
</dbReference>
<dbReference type="PANTHER" id="PTHR48081">
    <property type="entry name" value="AB HYDROLASE SUPERFAMILY PROTEIN C4A8.06C"/>
    <property type="match status" value="1"/>
</dbReference>
<evidence type="ECO:0000256" key="1">
    <source>
        <dbReference type="ARBA" id="ARBA00022801"/>
    </source>
</evidence>
<evidence type="ECO:0000256" key="2">
    <source>
        <dbReference type="SAM" id="MobiDB-lite"/>
    </source>
</evidence>
<reference evidence="4" key="1">
    <citation type="submission" date="2022-04" db="EMBL/GenBank/DDBJ databases">
        <title>Halobacillus sp. isolated from saltern.</title>
        <authorList>
            <person name="Won M."/>
            <person name="Lee C.-M."/>
            <person name="Woen H.-Y."/>
            <person name="Kwon S.-W."/>
        </authorList>
    </citation>
    <scope>NUCLEOTIDE SEQUENCE</scope>
    <source>
        <strain evidence="4">SSHM10-5</strain>
    </source>
</reference>
<feature type="region of interest" description="Disordered" evidence="2">
    <location>
        <begin position="1"/>
        <end position="33"/>
    </location>
</feature>
<dbReference type="InterPro" id="IPR029058">
    <property type="entry name" value="AB_hydrolase_fold"/>
</dbReference>
<dbReference type="Proteomes" id="UP000830326">
    <property type="component" value="Chromosome"/>
</dbReference>
<accession>A0ABY4HH30</accession>
<evidence type="ECO:0000313" key="5">
    <source>
        <dbReference type="Proteomes" id="UP000830326"/>
    </source>
</evidence>
<dbReference type="Pfam" id="PF07859">
    <property type="entry name" value="Abhydrolase_3"/>
    <property type="match status" value="1"/>
</dbReference>
<dbReference type="GO" id="GO:0016787">
    <property type="term" value="F:hydrolase activity"/>
    <property type="evidence" value="ECO:0007669"/>
    <property type="project" value="UniProtKB-KW"/>
</dbReference>
<proteinExistence type="predicted"/>
<dbReference type="InterPro" id="IPR050300">
    <property type="entry name" value="GDXG_lipolytic_enzyme"/>
</dbReference>
<name>A0ABY4HH30_9BACI</name>